<evidence type="ECO:0000313" key="3">
    <source>
        <dbReference type="Proteomes" id="UP000829364"/>
    </source>
</evidence>
<dbReference type="EMBL" id="CP086363">
    <property type="protein sequence ID" value="UNI24138.1"/>
    <property type="molecule type" value="Genomic_DNA"/>
</dbReference>
<proteinExistence type="predicted"/>
<reference evidence="2" key="1">
    <citation type="submission" date="2021-11" db="EMBL/GenBank/DDBJ databases">
        <title>Purpureocillium_takamizusanense_genome.</title>
        <authorList>
            <person name="Nguyen N.-H."/>
        </authorList>
    </citation>
    <scope>NUCLEOTIDE SEQUENCE</scope>
    <source>
        <strain evidence="2">PT3</strain>
    </source>
</reference>
<organism evidence="2 3">
    <name type="scientific">Purpureocillium takamizusanense</name>
    <dbReference type="NCBI Taxonomy" id="2060973"/>
    <lineage>
        <taxon>Eukaryota</taxon>
        <taxon>Fungi</taxon>
        <taxon>Dikarya</taxon>
        <taxon>Ascomycota</taxon>
        <taxon>Pezizomycotina</taxon>
        <taxon>Sordariomycetes</taxon>
        <taxon>Hypocreomycetidae</taxon>
        <taxon>Hypocreales</taxon>
        <taxon>Ophiocordycipitaceae</taxon>
        <taxon>Purpureocillium</taxon>
    </lineage>
</organism>
<dbReference type="GeneID" id="72071856"/>
<accession>A0A9Q8VG05</accession>
<dbReference type="KEGG" id="ptkz:JDV02_009911"/>
<gene>
    <name evidence="2" type="ORF">JDV02_009911</name>
</gene>
<evidence type="ECO:0000313" key="2">
    <source>
        <dbReference type="EMBL" id="UNI24138.1"/>
    </source>
</evidence>
<dbReference type="Proteomes" id="UP000829364">
    <property type="component" value="Chromosome 10"/>
</dbReference>
<dbReference type="RefSeq" id="XP_047847619.1">
    <property type="nucleotide sequence ID" value="XM_047991607.1"/>
</dbReference>
<feature type="region of interest" description="Disordered" evidence="1">
    <location>
        <begin position="120"/>
        <end position="174"/>
    </location>
</feature>
<protein>
    <submittedName>
        <fullName evidence="2">Uncharacterized protein</fullName>
    </submittedName>
</protein>
<evidence type="ECO:0000256" key="1">
    <source>
        <dbReference type="SAM" id="MobiDB-lite"/>
    </source>
</evidence>
<name>A0A9Q8VG05_9HYPO</name>
<keyword evidence="3" id="KW-1185">Reference proteome</keyword>
<dbReference type="AlphaFoldDB" id="A0A9Q8VG05"/>
<dbReference type="OrthoDB" id="10570492at2759"/>
<sequence length="188" mass="21169">MACTICNDGAHFVDQCEHFRQMGPKEAVRVLLVERARLPTVFTEDKSVFVRVLYLAARHSLGLPFAPWGPKAVQKMMKEGKWHGIAEKYEATLDVGHHEDDPAVEALGRDVLARVVAQKKEEERVSRASQSATPAQPVGLESAPKTQVPQHQHAHDTPASWADDPEDVEGQQARLEECWRNLNHKWPR</sequence>